<gene>
    <name evidence="1" type="ORF">HUJ06_012161</name>
</gene>
<evidence type="ECO:0000313" key="1">
    <source>
        <dbReference type="EMBL" id="DAD33310.1"/>
    </source>
</evidence>
<sequence length="45" mass="5065">MVEAIASKLPSGSKAVLVFQNRCVKFPHSEIRPGNQHRFPMLKSQ</sequence>
<dbReference type="AlphaFoldDB" id="A0A822YL45"/>
<comment type="caution">
    <text evidence="1">The sequence shown here is derived from an EMBL/GenBank/DDBJ whole genome shotgun (WGS) entry which is preliminary data.</text>
</comment>
<proteinExistence type="predicted"/>
<evidence type="ECO:0000313" key="2">
    <source>
        <dbReference type="Proteomes" id="UP000607653"/>
    </source>
</evidence>
<organism evidence="1 2">
    <name type="scientific">Nelumbo nucifera</name>
    <name type="common">Sacred lotus</name>
    <dbReference type="NCBI Taxonomy" id="4432"/>
    <lineage>
        <taxon>Eukaryota</taxon>
        <taxon>Viridiplantae</taxon>
        <taxon>Streptophyta</taxon>
        <taxon>Embryophyta</taxon>
        <taxon>Tracheophyta</taxon>
        <taxon>Spermatophyta</taxon>
        <taxon>Magnoliopsida</taxon>
        <taxon>Proteales</taxon>
        <taxon>Nelumbonaceae</taxon>
        <taxon>Nelumbo</taxon>
    </lineage>
</organism>
<keyword evidence="2" id="KW-1185">Reference proteome</keyword>
<dbReference type="Proteomes" id="UP000607653">
    <property type="component" value="Unassembled WGS sequence"/>
</dbReference>
<reference evidence="1 2" key="1">
    <citation type="journal article" date="2020" name="Mol. Biol. Evol.">
        <title>Distinct Expression and Methylation Patterns for Genes with Different Fates following a Single Whole-Genome Duplication in Flowering Plants.</title>
        <authorList>
            <person name="Shi T."/>
            <person name="Rahmani R.S."/>
            <person name="Gugger P.F."/>
            <person name="Wang M."/>
            <person name="Li H."/>
            <person name="Zhang Y."/>
            <person name="Li Z."/>
            <person name="Wang Q."/>
            <person name="Van de Peer Y."/>
            <person name="Marchal K."/>
            <person name="Chen J."/>
        </authorList>
    </citation>
    <scope>NUCLEOTIDE SEQUENCE [LARGE SCALE GENOMIC DNA]</scope>
    <source>
        <tissue evidence="1">Leaf</tissue>
    </source>
</reference>
<protein>
    <submittedName>
        <fullName evidence="1">Uncharacterized protein</fullName>
    </submittedName>
</protein>
<name>A0A822YL45_NELNU</name>
<accession>A0A822YL45</accession>
<dbReference type="EMBL" id="DUZY01000003">
    <property type="protein sequence ID" value="DAD33310.1"/>
    <property type="molecule type" value="Genomic_DNA"/>
</dbReference>